<protein>
    <submittedName>
        <fullName evidence="2">Uncharacterized protein</fullName>
    </submittedName>
</protein>
<dbReference type="EMBL" id="PNIQ01000577">
    <property type="protein sequence ID" value="PMP81083.1"/>
    <property type="molecule type" value="Genomic_DNA"/>
</dbReference>
<evidence type="ECO:0000256" key="1">
    <source>
        <dbReference type="SAM" id="Phobius"/>
    </source>
</evidence>
<evidence type="ECO:0000313" key="3">
    <source>
        <dbReference type="Proteomes" id="UP000243376"/>
    </source>
</evidence>
<keyword evidence="1" id="KW-0812">Transmembrane</keyword>
<feature type="transmembrane region" description="Helical" evidence="1">
    <location>
        <begin position="218"/>
        <end position="242"/>
    </location>
</feature>
<feature type="transmembrane region" description="Helical" evidence="1">
    <location>
        <begin position="12"/>
        <end position="29"/>
    </location>
</feature>
<comment type="caution">
    <text evidence="2">The sequence shown here is derived from an EMBL/GenBank/DDBJ whole genome shotgun (WGS) entry which is preliminary data.</text>
</comment>
<keyword evidence="1" id="KW-1133">Transmembrane helix</keyword>
<feature type="transmembrane region" description="Helical" evidence="1">
    <location>
        <begin position="45"/>
        <end position="63"/>
    </location>
</feature>
<name>A0A2J6X470_9CHLR</name>
<reference evidence="2 3" key="1">
    <citation type="submission" date="2018-01" db="EMBL/GenBank/DDBJ databases">
        <title>Metagenomic assembled genomes from two thermal pools in the Uzon Caldera, Kamchatka, Russia.</title>
        <authorList>
            <person name="Wilkins L."/>
            <person name="Ettinger C."/>
        </authorList>
    </citation>
    <scope>NUCLEOTIDE SEQUENCE [LARGE SCALE GENOMIC DNA]</scope>
    <source>
        <strain evidence="2">ZAV-02</strain>
    </source>
</reference>
<evidence type="ECO:0000313" key="2">
    <source>
        <dbReference type="EMBL" id="PMP81083.1"/>
    </source>
</evidence>
<proteinExistence type="predicted"/>
<dbReference type="AlphaFoldDB" id="A0A2J6X470"/>
<organism evidence="2 3">
    <name type="scientific">Chloroflexus aggregans</name>
    <dbReference type="NCBI Taxonomy" id="152260"/>
    <lineage>
        <taxon>Bacteria</taxon>
        <taxon>Bacillati</taxon>
        <taxon>Chloroflexota</taxon>
        <taxon>Chloroflexia</taxon>
        <taxon>Chloroflexales</taxon>
        <taxon>Chloroflexineae</taxon>
        <taxon>Chloroflexaceae</taxon>
        <taxon>Chloroflexus</taxon>
    </lineage>
</organism>
<dbReference type="Proteomes" id="UP000243376">
    <property type="component" value="Unassembled WGS sequence"/>
</dbReference>
<feature type="transmembrane region" description="Helical" evidence="1">
    <location>
        <begin position="69"/>
        <end position="86"/>
    </location>
</feature>
<gene>
    <name evidence="2" type="ORF">C0184_08695</name>
</gene>
<accession>A0A2J6X470</accession>
<sequence>MSHLLTTPVAPALLAALWGTLLAVLGIVLRPRPLFVVSLAERQRFIVGQAGGIALALLCAGAALSGGPLWLGLALAAYLGLGLVWPRQPRRTRERMERELRRLTPGLIGFIRVALGSFEAPSILLRRYCMQAVPRQAPMREVVVAALALSEEQRMRPFAALAEVARRSRCRELIDATAALAQAEAEGTPVEMVLAAQQQTLETLLQGEFRRLIRRRTVYLLLLTALSLVFGILLNLLFVMVIGSEVFSWGT</sequence>
<keyword evidence="1" id="KW-0472">Membrane</keyword>